<dbReference type="GO" id="GO:0016829">
    <property type="term" value="F:lyase activity"/>
    <property type="evidence" value="ECO:0007669"/>
    <property type="project" value="UniProtKB-KW"/>
</dbReference>
<evidence type="ECO:0000313" key="1">
    <source>
        <dbReference type="EMBL" id="PWA61760.1"/>
    </source>
</evidence>
<dbReference type="Proteomes" id="UP000245207">
    <property type="component" value="Unassembled WGS sequence"/>
</dbReference>
<keyword evidence="1" id="KW-0456">Lyase</keyword>
<name>A0A2U1MKG1_ARTAN</name>
<dbReference type="STRING" id="35608.A0A2U1MKG1"/>
<evidence type="ECO:0000313" key="2">
    <source>
        <dbReference type="Proteomes" id="UP000245207"/>
    </source>
</evidence>
<protein>
    <submittedName>
        <fullName evidence="1">Pectin lyase-like superfamily protein</fullName>
    </submittedName>
</protein>
<accession>A0A2U1MKG1</accession>
<gene>
    <name evidence="1" type="ORF">CTI12_AA367170</name>
</gene>
<dbReference type="EMBL" id="PKPP01005024">
    <property type="protein sequence ID" value="PWA61760.1"/>
    <property type="molecule type" value="Genomic_DNA"/>
</dbReference>
<reference evidence="1 2" key="1">
    <citation type="journal article" date="2018" name="Mol. Plant">
        <title>The genome of Artemisia annua provides insight into the evolution of Asteraceae family and artemisinin biosynthesis.</title>
        <authorList>
            <person name="Shen Q."/>
            <person name="Zhang L."/>
            <person name="Liao Z."/>
            <person name="Wang S."/>
            <person name="Yan T."/>
            <person name="Shi P."/>
            <person name="Liu M."/>
            <person name="Fu X."/>
            <person name="Pan Q."/>
            <person name="Wang Y."/>
            <person name="Lv Z."/>
            <person name="Lu X."/>
            <person name="Zhang F."/>
            <person name="Jiang W."/>
            <person name="Ma Y."/>
            <person name="Chen M."/>
            <person name="Hao X."/>
            <person name="Li L."/>
            <person name="Tang Y."/>
            <person name="Lv G."/>
            <person name="Zhou Y."/>
            <person name="Sun X."/>
            <person name="Brodelius P.E."/>
            <person name="Rose J.K.C."/>
            <person name="Tang K."/>
        </authorList>
    </citation>
    <scope>NUCLEOTIDE SEQUENCE [LARGE SCALE GENOMIC DNA]</scope>
    <source>
        <strain evidence="2">cv. Huhao1</strain>
        <tissue evidence="1">Leaf</tissue>
    </source>
</reference>
<dbReference type="AlphaFoldDB" id="A0A2U1MKG1"/>
<organism evidence="1 2">
    <name type="scientific">Artemisia annua</name>
    <name type="common">Sweet wormwood</name>
    <dbReference type="NCBI Taxonomy" id="35608"/>
    <lineage>
        <taxon>Eukaryota</taxon>
        <taxon>Viridiplantae</taxon>
        <taxon>Streptophyta</taxon>
        <taxon>Embryophyta</taxon>
        <taxon>Tracheophyta</taxon>
        <taxon>Spermatophyta</taxon>
        <taxon>Magnoliopsida</taxon>
        <taxon>eudicotyledons</taxon>
        <taxon>Gunneridae</taxon>
        <taxon>Pentapetalae</taxon>
        <taxon>asterids</taxon>
        <taxon>campanulids</taxon>
        <taxon>Asterales</taxon>
        <taxon>Asteraceae</taxon>
        <taxon>Asteroideae</taxon>
        <taxon>Anthemideae</taxon>
        <taxon>Artemisiinae</taxon>
        <taxon>Artemisia</taxon>
    </lineage>
</organism>
<keyword evidence="2" id="KW-1185">Reference proteome</keyword>
<comment type="caution">
    <text evidence="1">The sequence shown here is derived from an EMBL/GenBank/DDBJ whole genome shotgun (WGS) entry which is preliminary data.</text>
</comment>
<proteinExistence type="predicted"/>
<sequence length="148" mass="16546">MLSHWCDDHGTNKPCDRLTVIKMNAYLEFEQSTHALSGGMTRIKMHVNLVIKIKAWADLCGDDSPDLTLIIRADMPFLLISVSVNDPCKSSIVHIQLLGNITAPKTGDGWKYCNQLPAEDYVKVNLLKWFLSWGMGLLAWDKAACGLK</sequence>